<evidence type="ECO:0000256" key="1">
    <source>
        <dbReference type="SAM" id="Coils"/>
    </source>
</evidence>
<protein>
    <submittedName>
        <fullName evidence="2">Regulator of replication initiation timing</fullName>
    </submittedName>
</protein>
<feature type="coiled-coil region" evidence="1">
    <location>
        <begin position="76"/>
        <end position="110"/>
    </location>
</feature>
<dbReference type="RefSeq" id="WP_184678875.1">
    <property type="nucleotide sequence ID" value="NZ_JACHGY010000001.1"/>
</dbReference>
<keyword evidence="3" id="KW-1185">Reference proteome</keyword>
<evidence type="ECO:0000313" key="2">
    <source>
        <dbReference type="EMBL" id="MBB6431407.1"/>
    </source>
</evidence>
<dbReference type="EMBL" id="JACHGY010000001">
    <property type="protein sequence ID" value="MBB6431407.1"/>
    <property type="molecule type" value="Genomic_DNA"/>
</dbReference>
<sequence length="279" mass="29567">MSPLTKALVLLVTILSIVLVALVVPFVANTDDLNEEISSLKTQVQVANAAASRVGGENETLKAKLAQSDSSKDDTIIALRTEVTEKTQEKATLEAQLKEATSQVDKHVNTISLMSATQDQLTQLLEDRNALVSTSQSENVKLKKEAAQLVQANNDLAAQVTGLTRTVRLQGEKIVDLQEQLAGGGSSSDVAAGPGFLEEQVQASVTGLEKVDEITFASLNVGSNDSISPNTKFVIFRNGDQYVGTATVMSVDETVSVARIDSSTLDVVVGDNAMTGITY</sequence>
<comment type="caution">
    <text evidence="2">The sequence shown here is derived from an EMBL/GenBank/DDBJ whole genome shotgun (WGS) entry which is preliminary data.</text>
</comment>
<evidence type="ECO:0000313" key="3">
    <source>
        <dbReference type="Proteomes" id="UP000541810"/>
    </source>
</evidence>
<reference evidence="2 3" key="1">
    <citation type="submission" date="2020-08" db="EMBL/GenBank/DDBJ databases">
        <title>Genomic Encyclopedia of Type Strains, Phase IV (KMG-IV): sequencing the most valuable type-strain genomes for metagenomic binning, comparative biology and taxonomic classification.</title>
        <authorList>
            <person name="Goeker M."/>
        </authorList>
    </citation>
    <scope>NUCLEOTIDE SEQUENCE [LARGE SCALE GENOMIC DNA]</scope>
    <source>
        <strain evidence="2 3">DSM 103725</strain>
    </source>
</reference>
<name>A0A7X0H970_9BACT</name>
<accession>A0A7X0H970</accession>
<dbReference type="Proteomes" id="UP000541810">
    <property type="component" value="Unassembled WGS sequence"/>
</dbReference>
<keyword evidence="1" id="KW-0175">Coiled coil</keyword>
<proteinExistence type="predicted"/>
<dbReference type="AlphaFoldDB" id="A0A7X0H970"/>
<gene>
    <name evidence="2" type="ORF">HNQ40_003213</name>
</gene>
<organism evidence="2 3">
    <name type="scientific">Algisphaera agarilytica</name>
    <dbReference type="NCBI Taxonomy" id="1385975"/>
    <lineage>
        <taxon>Bacteria</taxon>
        <taxon>Pseudomonadati</taxon>
        <taxon>Planctomycetota</taxon>
        <taxon>Phycisphaerae</taxon>
        <taxon>Phycisphaerales</taxon>
        <taxon>Phycisphaeraceae</taxon>
        <taxon>Algisphaera</taxon>
    </lineage>
</organism>